<organism evidence="3 4">
    <name type="scientific">Pterocles gutturalis</name>
    <name type="common">yellow-throated sandgrouse</name>
    <dbReference type="NCBI Taxonomy" id="240206"/>
    <lineage>
        <taxon>Eukaryota</taxon>
        <taxon>Metazoa</taxon>
        <taxon>Chordata</taxon>
        <taxon>Craniata</taxon>
        <taxon>Vertebrata</taxon>
        <taxon>Euteleostomi</taxon>
        <taxon>Archelosauria</taxon>
        <taxon>Archosauria</taxon>
        <taxon>Dinosauria</taxon>
        <taxon>Saurischia</taxon>
        <taxon>Theropoda</taxon>
        <taxon>Coelurosauria</taxon>
        <taxon>Aves</taxon>
        <taxon>Neognathae</taxon>
        <taxon>Neoaves</taxon>
        <taxon>Columbimorphae</taxon>
        <taxon>Pterocliformes</taxon>
        <taxon>Pteroclidae</taxon>
        <taxon>Pterocles</taxon>
    </lineage>
</organism>
<evidence type="ECO:0000256" key="1">
    <source>
        <dbReference type="SAM" id="MobiDB-lite"/>
    </source>
</evidence>
<dbReference type="Proteomes" id="UP000053149">
    <property type="component" value="Unassembled WGS sequence"/>
</dbReference>
<dbReference type="PROSITE" id="PS50805">
    <property type="entry name" value="KRAB"/>
    <property type="match status" value="1"/>
</dbReference>
<feature type="domain" description="KRAB" evidence="2">
    <location>
        <begin position="65"/>
        <end position="136"/>
    </location>
</feature>
<feature type="region of interest" description="Disordered" evidence="1">
    <location>
        <begin position="119"/>
        <end position="143"/>
    </location>
</feature>
<feature type="non-terminal residue" evidence="3">
    <location>
        <position position="1"/>
    </location>
</feature>
<evidence type="ECO:0000259" key="2">
    <source>
        <dbReference type="PROSITE" id="PS50805"/>
    </source>
</evidence>
<dbReference type="SUPFAM" id="SSF109640">
    <property type="entry name" value="KRAB domain (Kruppel-associated box)"/>
    <property type="match status" value="1"/>
</dbReference>
<evidence type="ECO:0000313" key="4">
    <source>
        <dbReference type="Proteomes" id="UP000053149"/>
    </source>
</evidence>
<dbReference type="GO" id="GO:0006355">
    <property type="term" value="P:regulation of DNA-templated transcription"/>
    <property type="evidence" value="ECO:0007669"/>
    <property type="project" value="InterPro"/>
</dbReference>
<proteinExistence type="predicted"/>
<sequence length="175" mass="19351">KKYLDCEKMVVEFGNQLEGKLALLGTLVQELGRVQRRLENMENLLKNKNFWILQLPPGGEVPKVPTSEGEATCFSAHKRENLEEWQRELYRNVLRAKNEPLISLDDAIAKPDLLSWLQRGESPGSGDKVASGEVPAEPTDCGVAEPSFAGAVKQEELCAEEPGATENAEFTKLSV</sequence>
<accession>A0A093DRX9</accession>
<dbReference type="SMART" id="SM00349">
    <property type="entry name" value="KRAB"/>
    <property type="match status" value="1"/>
</dbReference>
<gene>
    <name evidence="3" type="ORF">N339_08587</name>
</gene>
<feature type="non-terminal residue" evidence="3">
    <location>
        <position position="175"/>
    </location>
</feature>
<evidence type="ECO:0000313" key="3">
    <source>
        <dbReference type="EMBL" id="KFV04931.1"/>
    </source>
</evidence>
<dbReference type="AlphaFoldDB" id="A0A093DRX9"/>
<dbReference type="EMBL" id="KL229803">
    <property type="protein sequence ID" value="KFV04931.1"/>
    <property type="molecule type" value="Genomic_DNA"/>
</dbReference>
<reference evidence="3 4" key="1">
    <citation type="submission" date="2014-04" db="EMBL/GenBank/DDBJ databases">
        <title>Genome evolution of avian class.</title>
        <authorList>
            <person name="Zhang G."/>
            <person name="Li C."/>
        </authorList>
    </citation>
    <scope>NUCLEOTIDE SEQUENCE [LARGE SCALE GENOMIC DNA]</scope>
    <source>
        <strain evidence="3">BGI_N339</strain>
    </source>
</reference>
<dbReference type="InterPro" id="IPR001909">
    <property type="entry name" value="KRAB"/>
</dbReference>
<protein>
    <submittedName>
        <fullName evidence="3">Zinc finger protein 777</fullName>
    </submittedName>
</protein>
<name>A0A093DRX9_9AVES</name>
<dbReference type="InterPro" id="IPR036051">
    <property type="entry name" value="KRAB_dom_sf"/>
</dbReference>
<keyword evidence="4" id="KW-1185">Reference proteome</keyword>